<evidence type="ECO:0000256" key="3">
    <source>
        <dbReference type="ARBA" id="ARBA00023163"/>
    </source>
</evidence>
<feature type="DNA-binding region" description="H-T-H motif" evidence="4">
    <location>
        <begin position="28"/>
        <end position="47"/>
    </location>
</feature>
<organism evidence="6 7">
    <name type="scientific">Microbispora oryzae</name>
    <dbReference type="NCBI Taxonomy" id="2806554"/>
    <lineage>
        <taxon>Bacteria</taxon>
        <taxon>Bacillati</taxon>
        <taxon>Actinomycetota</taxon>
        <taxon>Actinomycetes</taxon>
        <taxon>Streptosporangiales</taxon>
        <taxon>Streptosporangiaceae</taxon>
        <taxon>Microbispora</taxon>
    </lineage>
</organism>
<name>A0A941AIH0_9ACTN</name>
<keyword evidence="3" id="KW-0804">Transcription</keyword>
<gene>
    <name evidence="6" type="ORF">JOL79_04895</name>
</gene>
<dbReference type="InterPro" id="IPR036271">
    <property type="entry name" value="Tet_transcr_reg_TetR-rel_C_sf"/>
</dbReference>
<evidence type="ECO:0000256" key="4">
    <source>
        <dbReference type="PROSITE-ProRule" id="PRU00335"/>
    </source>
</evidence>
<dbReference type="RefSeq" id="WP_210154436.1">
    <property type="nucleotide sequence ID" value="NZ_JAFCNB010000002.1"/>
</dbReference>
<proteinExistence type="predicted"/>
<keyword evidence="2 4" id="KW-0238">DNA-binding</keyword>
<dbReference type="Gene3D" id="1.10.357.10">
    <property type="entry name" value="Tetracycline Repressor, domain 2"/>
    <property type="match status" value="1"/>
</dbReference>
<dbReference type="InterPro" id="IPR025996">
    <property type="entry name" value="MT1864/Rv1816-like_C"/>
</dbReference>
<keyword evidence="7" id="KW-1185">Reference proteome</keyword>
<dbReference type="InterPro" id="IPR001647">
    <property type="entry name" value="HTH_TetR"/>
</dbReference>
<evidence type="ECO:0000259" key="5">
    <source>
        <dbReference type="PROSITE" id="PS50977"/>
    </source>
</evidence>
<protein>
    <submittedName>
        <fullName evidence="6">WHG domain-containing protein</fullName>
    </submittedName>
</protein>
<dbReference type="SUPFAM" id="SSF46689">
    <property type="entry name" value="Homeodomain-like"/>
    <property type="match status" value="1"/>
</dbReference>
<sequence length="183" mass="19266">MARAGLSRDAVVDLALRIADEEGPEAVTLSAVAGRAGVAPPSLYKHVRNLADLRVLLTDRVYGELSDGIAQAVLGRSRDDAVRAAMHAWRRYVLEHPGRYSAAIQAPNPAVSGAGDRLVEIVLTVLKGYGLEGADAIHATRCIRSAAHGFAVLEAAGGFGLPEDVGVSYDRLIDMILTGLRSG</sequence>
<dbReference type="InterPro" id="IPR009057">
    <property type="entry name" value="Homeodomain-like_sf"/>
</dbReference>
<feature type="domain" description="HTH tetR-type" evidence="5">
    <location>
        <begin position="5"/>
        <end position="65"/>
    </location>
</feature>
<dbReference type="SUPFAM" id="SSF48498">
    <property type="entry name" value="Tetracyclin repressor-like, C-terminal domain"/>
    <property type="match status" value="1"/>
</dbReference>
<evidence type="ECO:0000256" key="2">
    <source>
        <dbReference type="ARBA" id="ARBA00023125"/>
    </source>
</evidence>
<evidence type="ECO:0000313" key="7">
    <source>
        <dbReference type="Proteomes" id="UP000674234"/>
    </source>
</evidence>
<reference evidence="6" key="1">
    <citation type="submission" date="2021-02" db="EMBL/GenBank/DDBJ databases">
        <title>Draft genome sequence of Microbispora sp. RL4-1S isolated from rice leaves in Thailand.</title>
        <authorList>
            <person name="Muangham S."/>
            <person name="Duangmal K."/>
        </authorList>
    </citation>
    <scope>NUCLEOTIDE SEQUENCE</scope>
    <source>
        <strain evidence="6">RL4-1S</strain>
    </source>
</reference>
<dbReference type="AlphaFoldDB" id="A0A941AIH0"/>
<keyword evidence="1" id="KW-0805">Transcription regulation</keyword>
<dbReference type="Gene3D" id="1.10.10.60">
    <property type="entry name" value="Homeodomain-like"/>
    <property type="match status" value="1"/>
</dbReference>
<dbReference type="PANTHER" id="PTHR30055:SF234">
    <property type="entry name" value="HTH-TYPE TRANSCRIPTIONAL REGULATOR BETI"/>
    <property type="match status" value="1"/>
</dbReference>
<dbReference type="Pfam" id="PF00440">
    <property type="entry name" value="TetR_N"/>
    <property type="match status" value="1"/>
</dbReference>
<comment type="caution">
    <text evidence="6">The sequence shown here is derived from an EMBL/GenBank/DDBJ whole genome shotgun (WGS) entry which is preliminary data.</text>
</comment>
<dbReference type="InterPro" id="IPR050109">
    <property type="entry name" value="HTH-type_TetR-like_transc_reg"/>
</dbReference>
<dbReference type="GO" id="GO:0000976">
    <property type="term" value="F:transcription cis-regulatory region binding"/>
    <property type="evidence" value="ECO:0007669"/>
    <property type="project" value="TreeGrafter"/>
</dbReference>
<evidence type="ECO:0000313" key="6">
    <source>
        <dbReference type="EMBL" id="MBP2703138.1"/>
    </source>
</evidence>
<dbReference type="PANTHER" id="PTHR30055">
    <property type="entry name" value="HTH-TYPE TRANSCRIPTIONAL REGULATOR RUTR"/>
    <property type="match status" value="1"/>
</dbReference>
<accession>A0A941AIH0</accession>
<dbReference type="EMBL" id="JAFCNB010000002">
    <property type="protein sequence ID" value="MBP2703138.1"/>
    <property type="molecule type" value="Genomic_DNA"/>
</dbReference>
<dbReference type="PROSITE" id="PS50977">
    <property type="entry name" value="HTH_TETR_2"/>
    <property type="match status" value="1"/>
</dbReference>
<dbReference type="Pfam" id="PF13305">
    <property type="entry name" value="TetR_C_33"/>
    <property type="match status" value="1"/>
</dbReference>
<evidence type="ECO:0000256" key="1">
    <source>
        <dbReference type="ARBA" id="ARBA00023015"/>
    </source>
</evidence>
<dbReference type="Proteomes" id="UP000674234">
    <property type="component" value="Unassembled WGS sequence"/>
</dbReference>
<dbReference type="GO" id="GO:0003700">
    <property type="term" value="F:DNA-binding transcription factor activity"/>
    <property type="evidence" value="ECO:0007669"/>
    <property type="project" value="TreeGrafter"/>
</dbReference>